<dbReference type="InterPro" id="IPR058155">
    <property type="entry name" value="Skg3/CAF120-like_PH"/>
</dbReference>
<feature type="region of interest" description="Disordered" evidence="1">
    <location>
        <begin position="1"/>
        <end position="67"/>
    </location>
</feature>
<dbReference type="Proteomes" id="UP000510647">
    <property type="component" value="Chromosome 2"/>
</dbReference>
<dbReference type="Pfam" id="PF25381">
    <property type="entry name" value="PH_26"/>
    <property type="match status" value="1"/>
</dbReference>
<reference evidence="3 4" key="1">
    <citation type="submission" date="2020-06" db="EMBL/GenBank/DDBJ databases">
        <title>The yeast mating-type switching endonuclease HO is a domesticated member of an unorthodox homing genetic element family.</title>
        <authorList>
            <person name="Coughlan A.Y."/>
            <person name="Lombardi L."/>
            <person name="Braun-Galleani S."/>
            <person name="Martos A.R."/>
            <person name="Galeote V."/>
            <person name="Bigey F."/>
            <person name="Dequin S."/>
            <person name="Byrne K.P."/>
            <person name="Wolfe K.H."/>
        </authorList>
    </citation>
    <scope>NUCLEOTIDE SEQUENCE [LARGE SCALE GENOMIC DNA]</scope>
    <source>
        <strain evidence="3 4">CBS2947</strain>
    </source>
</reference>
<keyword evidence="4" id="KW-1185">Reference proteome</keyword>
<evidence type="ECO:0000256" key="1">
    <source>
        <dbReference type="SAM" id="MobiDB-lite"/>
    </source>
</evidence>
<feature type="compositionally biased region" description="Low complexity" evidence="1">
    <location>
        <begin position="482"/>
        <end position="495"/>
    </location>
</feature>
<accession>A0A7H9HNA3</accession>
<dbReference type="SUPFAM" id="SSF50729">
    <property type="entry name" value="PH domain-like"/>
    <property type="match status" value="1"/>
</dbReference>
<feature type="compositionally biased region" description="Polar residues" evidence="1">
    <location>
        <begin position="964"/>
        <end position="980"/>
    </location>
</feature>
<feature type="compositionally biased region" description="Polar residues" evidence="1">
    <location>
        <begin position="855"/>
        <end position="889"/>
    </location>
</feature>
<gene>
    <name evidence="3" type="ORF">HG537_0B00850</name>
</gene>
<dbReference type="InterPro" id="IPR011993">
    <property type="entry name" value="PH-like_dom_sf"/>
</dbReference>
<evidence type="ECO:0000313" key="3">
    <source>
        <dbReference type="EMBL" id="QLQ78736.1"/>
    </source>
</evidence>
<organism evidence="3 4">
    <name type="scientific">Torulaspora globosa</name>
    <dbReference type="NCBI Taxonomy" id="48254"/>
    <lineage>
        <taxon>Eukaryota</taxon>
        <taxon>Fungi</taxon>
        <taxon>Dikarya</taxon>
        <taxon>Ascomycota</taxon>
        <taxon>Saccharomycotina</taxon>
        <taxon>Saccharomycetes</taxon>
        <taxon>Saccharomycetales</taxon>
        <taxon>Saccharomycetaceae</taxon>
        <taxon>Torulaspora</taxon>
    </lineage>
</organism>
<dbReference type="PROSITE" id="PS50003">
    <property type="entry name" value="PH_DOMAIN"/>
    <property type="match status" value="1"/>
</dbReference>
<dbReference type="InterPro" id="IPR001849">
    <property type="entry name" value="PH_domain"/>
</dbReference>
<feature type="region of interest" description="Disordered" evidence="1">
    <location>
        <begin position="482"/>
        <end position="549"/>
    </location>
</feature>
<sequence length="980" mass="107551">MKRIFSGAMSPEFPAPPKFFQRDSSASDPTSPKSLRSRSSSISKILGGDNSPKGTAVLPQETSSTGNVSPELIPIVTLLSAHAHRRYHEGVFLILQDLKGDGTPAARKWQEVYGVLIGTQLALWDAKELAECESGMNNPRLKDVATKPQYINFTDATLRTLNGSDAIVTESKKRLQNALVVSTTLKNRYFLQFSDKESFNRWHAAIRLSLFEEAALQEAYTGAFLSSRGAKLGDIKIILSDSKFDYEDWVSVRFGAGMPWKRCFAVISQSTSKKQQFGKISFYESDKKTKKTNVMATVVSSVALYAVYPSSPMLIDTSTIIKLEGSIVFNKKEDPQDSSIFIMPEKHHAVPGYDTIIRFLVPAMNAFKLYGRPKKLIANKDDQNSLLFALPTLPHVHYLKVDELLPLTNSVSSLQWTAHEWRDHIREILQKKLSHGYTGCGSSSGLTGALASPVIGSAELFDGITSPIPSSFLSLQKPLHGSSISSRSYNSESVSTITSKSGSPNRKLKHPATPSNKGSSDSVSATSSHSVKATNKSLTSQSSGLSISQDNNAIPQLKVDIPDSNFSRLGDNHAMKNLTNPVEKFSHASDLSALYDKYSASPFGESSPASPITQTLDIDDRSPYELYVGSSGGRTLEISNIRDSNSTADTDAHNSGGNYYLGKREGLEETKASEELSDFARRVGEMKIENDTSLQKASAVANISPIDIDLNFNVAHPHSTEPEGSEDDNVFDPDFMEQNQMLESESIYTSTDGKASESESYCNDRNEPYEAKPNQAAQQGQIPAITLQQADQRLPHSGPVRNFQQYRGPSAGPNPSNGYKNNYRQAPPQQTDINRQNPYQRQAFTNSPHRPPVQRGNSPQYGNFPNQSLKSSSSRPIPPQMSNKVSPQMQSHPRPYPPMYPQSSQQQYPAHSGQYSKFQNGPPPQNINRIGPSAPMNPNGGRAGPYPQQTAPVPHHKPRPTANGGFSQFMPSTSTNPYAR</sequence>
<dbReference type="EMBL" id="CP059268">
    <property type="protein sequence ID" value="QLQ78736.1"/>
    <property type="molecule type" value="Genomic_DNA"/>
</dbReference>
<evidence type="ECO:0000259" key="2">
    <source>
        <dbReference type="PROSITE" id="PS50003"/>
    </source>
</evidence>
<feature type="compositionally biased region" description="Low complexity" evidence="1">
    <location>
        <begin position="537"/>
        <end position="549"/>
    </location>
</feature>
<feature type="compositionally biased region" description="Polar residues" evidence="1">
    <location>
        <begin position="22"/>
        <end position="32"/>
    </location>
</feature>
<feature type="domain" description="PH" evidence="2">
    <location>
        <begin position="85"/>
        <end position="211"/>
    </location>
</feature>
<dbReference type="Gene3D" id="2.30.29.30">
    <property type="entry name" value="Pleckstrin-homology domain (PH domain)/Phosphotyrosine-binding domain (PTB)"/>
    <property type="match status" value="1"/>
</dbReference>
<dbReference type="Pfam" id="PF00169">
    <property type="entry name" value="PH"/>
    <property type="match status" value="1"/>
</dbReference>
<dbReference type="OrthoDB" id="5563754at2759"/>
<feature type="region of interest" description="Disordered" evidence="1">
    <location>
        <begin position="795"/>
        <end position="980"/>
    </location>
</feature>
<feature type="region of interest" description="Disordered" evidence="1">
    <location>
        <begin position="745"/>
        <end position="780"/>
    </location>
</feature>
<evidence type="ECO:0000313" key="4">
    <source>
        <dbReference type="Proteomes" id="UP000510647"/>
    </source>
</evidence>
<protein>
    <recommendedName>
        <fullName evidence="2">PH domain-containing protein</fullName>
    </recommendedName>
</protein>
<feature type="compositionally biased region" description="Basic and acidic residues" evidence="1">
    <location>
        <begin position="754"/>
        <end position="770"/>
    </location>
</feature>
<dbReference type="SMART" id="SM00233">
    <property type="entry name" value="PH"/>
    <property type="match status" value="2"/>
</dbReference>
<name>A0A7H9HNA3_9SACH</name>
<dbReference type="AlphaFoldDB" id="A0A7H9HNA3"/>
<feature type="compositionally biased region" description="Low complexity" evidence="1">
    <location>
        <begin position="519"/>
        <end position="530"/>
    </location>
</feature>
<proteinExistence type="predicted"/>
<feature type="compositionally biased region" description="Low complexity" evidence="1">
    <location>
        <begin position="33"/>
        <end position="48"/>
    </location>
</feature>
<feature type="compositionally biased region" description="Polar residues" evidence="1">
    <location>
        <begin position="802"/>
        <end position="848"/>
    </location>
</feature>